<dbReference type="InterPro" id="IPR022041">
    <property type="entry name" value="Methyltransf_FA"/>
</dbReference>
<dbReference type="Gene3D" id="1.50.10.20">
    <property type="match status" value="1"/>
</dbReference>
<name>A0A482WBA2_ASBVE</name>
<evidence type="ECO:0000259" key="4">
    <source>
        <dbReference type="SMART" id="SM01360"/>
    </source>
</evidence>
<keyword evidence="2" id="KW-0882">Thioester bond</keyword>
<feature type="non-terminal residue" evidence="6">
    <location>
        <position position="1135"/>
    </location>
</feature>
<evidence type="ECO:0000256" key="2">
    <source>
        <dbReference type="ARBA" id="ARBA00022966"/>
    </source>
</evidence>
<keyword evidence="1" id="KW-0732">Signal</keyword>
<dbReference type="Pfam" id="PF00207">
    <property type="entry name" value="A2M"/>
    <property type="match status" value="1"/>
</dbReference>
<evidence type="ECO:0000256" key="3">
    <source>
        <dbReference type="SAM" id="MobiDB-lite"/>
    </source>
</evidence>
<dbReference type="Pfam" id="PF07678">
    <property type="entry name" value="TED_complement"/>
    <property type="match status" value="1"/>
</dbReference>
<dbReference type="Gene3D" id="2.60.40.690">
    <property type="entry name" value="Alpha-macroglobulin, receptor-binding domain"/>
    <property type="match status" value="1"/>
</dbReference>
<dbReference type="SUPFAM" id="SSF49410">
    <property type="entry name" value="Alpha-macroglobulin receptor domain"/>
    <property type="match status" value="1"/>
</dbReference>
<dbReference type="Proteomes" id="UP000292052">
    <property type="component" value="Unassembled WGS sequence"/>
</dbReference>
<organism evidence="6 7">
    <name type="scientific">Asbolus verrucosus</name>
    <name type="common">Desert ironclad beetle</name>
    <dbReference type="NCBI Taxonomy" id="1661398"/>
    <lineage>
        <taxon>Eukaryota</taxon>
        <taxon>Metazoa</taxon>
        <taxon>Ecdysozoa</taxon>
        <taxon>Arthropoda</taxon>
        <taxon>Hexapoda</taxon>
        <taxon>Insecta</taxon>
        <taxon>Pterygota</taxon>
        <taxon>Neoptera</taxon>
        <taxon>Endopterygota</taxon>
        <taxon>Coleoptera</taxon>
        <taxon>Polyphaga</taxon>
        <taxon>Cucujiformia</taxon>
        <taxon>Tenebrionidae</taxon>
        <taxon>Pimeliinae</taxon>
        <taxon>Asbolus</taxon>
    </lineage>
</organism>
<accession>A0A482WBA2</accession>
<dbReference type="OrthoDB" id="2142040at2759"/>
<protein>
    <submittedName>
        <fullName evidence="6">C3 and PZP-like alpha-2-macroglobulin domain-containing protein 8</fullName>
    </submittedName>
</protein>
<dbReference type="SMART" id="SM01361">
    <property type="entry name" value="A2M_recep"/>
    <property type="match status" value="1"/>
</dbReference>
<feature type="domain" description="Alpha-2-macroglobulin" evidence="4">
    <location>
        <begin position="1"/>
        <end position="81"/>
    </location>
</feature>
<dbReference type="Pfam" id="PF12248">
    <property type="entry name" value="Methyltransf_FA"/>
    <property type="match status" value="1"/>
</dbReference>
<dbReference type="InterPro" id="IPR036595">
    <property type="entry name" value="A-macroglobulin_rcpt-bd_sf"/>
</dbReference>
<keyword evidence="7" id="KW-1185">Reference proteome</keyword>
<feature type="domain" description="Alpha-macroglobulin receptor-binding" evidence="5">
    <location>
        <begin position="782"/>
        <end position="872"/>
    </location>
</feature>
<dbReference type="InterPro" id="IPR001599">
    <property type="entry name" value="Macroglobln_a2"/>
</dbReference>
<dbReference type="AlphaFoldDB" id="A0A482WBA2"/>
<proteinExistence type="predicted"/>
<feature type="non-terminal residue" evidence="6">
    <location>
        <position position="1"/>
    </location>
</feature>
<reference evidence="6 7" key="1">
    <citation type="submission" date="2017-03" db="EMBL/GenBank/DDBJ databases">
        <title>Genome of the blue death feigning beetle - Asbolus verrucosus.</title>
        <authorList>
            <person name="Rider S.D."/>
        </authorList>
    </citation>
    <scope>NUCLEOTIDE SEQUENCE [LARGE SCALE GENOMIC DNA]</scope>
    <source>
        <strain evidence="6">Butters</strain>
        <tissue evidence="6">Head and leg muscle</tissue>
    </source>
</reference>
<dbReference type="InterPro" id="IPR011626">
    <property type="entry name" value="Alpha-macroglobulin_TED"/>
</dbReference>
<evidence type="ECO:0000256" key="1">
    <source>
        <dbReference type="ARBA" id="ARBA00022729"/>
    </source>
</evidence>
<dbReference type="CDD" id="cd00688">
    <property type="entry name" value="ISOPREN_C2_like"/>
    <property type="match status" value="1"/>
</dbReference>
<evidence type="ECO:0000313" key="6">
    <source>
        <dbReference type="EMBL" id="RZC42492.1"/>
    </source>
</evidence>
<dbReference type="SMART" id="SM01360">
    <property type="entry name" value="A2M"/>
    <property type="match status" value="1"/>
</dbReference>
<dbReference type="EMBL" id="QDEB01007655">
    <property type="protein sequence ID" value="RZC42492.1"/>
    <property type="molecule type" value="Genomic_DNA"/>
</dbReference>
<evidence type="ECO:0000313" key="7">
    <source>
        <dbReference type="Proteomes" id="UP000292052"/>
    </source>
</evidence>
<dbReference type="InterPro" id="IPR050473">
    <property type="entry name" value="A2M/Complement_sys"/>
</dbReference>
<dbReference type="InterPro" id="IPR008930">
    <property type="entry name" value="Terpenoid_cyclase/PrenylTrfase"/>
</dbReference>
<dbReference type="PANTHER" id="PTHR11412">
    <property type="entry name" value="MACROGLOBULIN / COMPLEMENT"/>
    <property type="match status" value="1"/>
</dbReference>
<dbReference type="PANTHER" id="PTHR11412:SF136">
    <property type="entry name" value="CD109 ANTIGEN"/>
    <property type="match status" value="1"/>
</dbReference>
<gene>
    <name evidence="6" type="ORF">BDFB_005413</name>
</gene>
<feature type="compositionally biased region" description="Low complexity" evidence="3">
    <location>
        <begin position="916"/>
        <end position="931"/>
    </location>
</feature>
<dbReference type="Pfam" id="PF07677">
    <property type="entry name" value="A2M_recep"/>
    <property type="match status" value="1"/>
</dbReference>
<dbReference type="STRING" id="1661398.A0A482WBA2"/>
<sequence length="1135" mass="125421">SEIASTGLTISAPQEAGKWSLWALTVSSSGLRFSSSVNVQVFRPLQAEFHLPPSLRVRETLEVDIKIGNNINSCMDVTALLALSEGAQFLSNGLLYVTERLRLGPHGATSLVVRLLVTTPGLKNMTVEVNGYTSPSCEGNEKLGNTSLAGAVLRSATIKVYPEGIVRTDTESAYFCANENLVISTADKYKYEWVAAPRNHEGIVLELKAGVSKRIGPIHIALAESRSPSDKMYRLTIGDVDNMITWIGRGKHGYGVQLTRVETPGVLSEDEWCTFWITWEKNTIAFGNGSIPHNNTLLKWRMDKKIKIQQVGFASSWGSSAEFRIWNFNEEAGFSQVLHLDTPKSVVPGSEWGKLLVAGGLALPVINKKIEGGGLSGALASLTPLLTLQHLGKRANETERLRVLQSLPGNIQTILSYRKVDNSFSEHQMLGSHSATVSILEALTRVQTYFSVDPELIQAIKRWVQLRQEDDGRFTPLPADVKLPPQADRKNLSAEIALQEHVVGITADTVIALYEIGIEGDADSDTLQKAKIFLENSLPKLQLPETIAVVALALVLVRSVTASWAIEKLRNVSTTEDGEFGWPRRVPRRDAADWLYEAESGKSLKEPLATTLDEYRASLHALATFCIIGDLKFAESVARYLFYRSHMLDKHPELLYQAVKTFTQYDLLAKDRHRALTVSLATSGMELTDTLELKPDKPPQTLHLPSLPTKVFVYATGAGCATIQGKVSYSTYSVSHMTPLLELWSDVVQEILPDRSSVEEIEGKLPMLKLKTCFRWKGATPSGILRMEISLFSGFELATTPPQLLNPPEDMSEMQHNFHDNKLWFIFANISTVCPVCVQYIGRSAFVISSLRPAYAKVYPAGRQDLAAEAFFHTKIGSNLLKSITEDDLITWFGKNRTSSSDPDFYIPESCVNRDASSSTTSTTTAVSTTTDNSPVPSQKLEILSVATYTINVDNESISNLNDTKENINSTAIPTVTSTKFAADKNNIEQFEENAIPTDRTVVRIKKDDMIQKNVKIAAANSTSKPHLANLVATTEYEATTKTVEKELIVDKNVSPPKHVNTVIHNLPLKFLGKDTKSTEESLATFAPEIKNDQYVLLDKEELWGMLKEVVDDQLKKKTSSKLVDGEKLRSQGFT</sequence>
<dbReference type="InterPro" id="IPR009048">
    <property type="entry name" value="A-macroglobulin_rcpt-bd"/>
</dbReference>
<evidence type="ECO:0000259" key="5">
    <source>
        <dbReference type="SMART" id="SM01361"/>
    </source>
</evidence>
<dbReference type="GO" id="GO:0004866">
    <property type="term" value="F:endopeptidase inhibitor activity"/>
    <property type="evidence" value="ECO:0007669"/>
    <property type="project" value="InterPro"/>
</dbReference>
<comment type="caution">
    <text evidence="6">The sequence shown here is derived from an EMBL/GenBank/DDBJ whole genome shotgun (WGS) entry which is preliminary data.</text>
</comment>
<feature type="region of interest" description="Disordered" evidence="3">
    <location>
        <begin position="914"/>
        <end position="936"/>
    </location>
</feature>
<dbReference type="SUPFAM" id="SSF48239">
    <property type="entry name" value="Terpenoid cyclases/Protein prenyltransferases"/>
    <property type="match status" value="1"/>
</dbReference>
<dbReference type="GO" id="GO:0005615">
    <property type="term" value="C:extracellular space"/>
    <property type="evidence" value="ECO:0007669"/>
    <property type="project" value="InterPro"/>
</dbReference>